<dbReference type="SUPFAM" id="SSF46565">
    <property type="entry name" value="Chaperone J-domain"/>
    <property type="match status" value="1"/>
</dbReference>
<sequence>MASILRALGIPVQGGEVKAAFKQALLKFHPDRVSRNDLYQQVKAEETFKFISHLKEKLPRFLC</sequence>
<reference evidence="1" key="2">
    <citation type="journal article" date="2015" name="Data Brief">
        <title>Shoot transcriptome of the giant reed, Arundo donax.</title>
        <authorList>
            <person name="Barrero R.A."/>
            <person name="Guerrero F.D."/>
            <person name="Moolhuijzen P."/>
            <person name="Goolsby J.A."/>
            <person name="Tidwell J."/>
            <person name="Bellgard S.E."/>
            <person name="Bellgard M.I."/>
        </authorList>
    </citation>
    <scope>NUCLEOTIDE SEQUENCE</scope>
    <source>
        <tissue evidence="1">Shoot tissue taken approximately 20 cm above the soil surface</tissue>
    </source>
</reference>
<evidence type="ECO:0000313" key="1">
    <source>
        <dbReference type="EMBL" id="JAE04743.1"/>
    </source>
</evidence>
<dbReference type="AlphaFoldDB" id="A0A0A9F901"/>
<evidence type="ECO:0008006" key="2">
    <source>
        <dbReference type="Google" id="ProtNLM"/>
    </source>
</evidence>
<dbReference type="EMBL" id="GBRH01193153">
    <property type="protein sequence ID" value="JAE04743.1"/>
    <property type="molecule type" value="Transcribed_RNA"/>
</dbReference>
<name>A0A0A9F901_ARUDO</name>
<dbReference type="InterPro" id="IPR036869">
    <property type="entry name" value="J_dom_sf"/>
</dbReference>
<dbReference type="PANTHER" id="PTHR36335:SF1">
    <property type="entry name" value="CHAPERONE DNAJ-DOMAIN SUPERFAMILY PROTEIN"/>
    <property type="match status" value="1"/>
</dbReference>
<accession>A0A0A9F901</accession>
<protein>
    <recommendedName>
        <fullName evidence="2">J domain-containing protein</fullName>
    </recommendedName>
</protein>
<dbReference type="PANTHER" id="PTHR36335">
    <property type="entry name" value="CHAPERONE DNAJ-DOMAIN SUPERFAMILY PROTEIN"/>
    <property type="match status" value="1"/>
</dbReference>
<dbReference type="Gene3D" id="1.10.287.110">
    <property type="entry name" value="DnaJ domain"/>
    <property type="match status" value="1"/>
</dbReference>
<proteinExistence type="predicted"/>
<reference evidence="1" key="1">
    <citation type="submission" date="2014-09" db="EMBL/GenBank/DDBJ databases">
        <authorList>
            <person name="Magalhaes I.L.F."/>
            <person name="Oliveira U."/>
            <person name="Santos F.R."/>
            <person name="Vidigal T.H.D.A."/>
            <person name="Brescovit A.D."/>
            <person name="Santos A.J."/>
        </authorList>
    </citation>
    <scope>NUCLEOTIDE SEQUENCE</scope>
    <source>
        <tissue evidence="1">Shoot tissue taken approximately 20 cm above the soil surface</tissue>
    </source>
</reference>
<organism evidence="1">
    <name type="scientific">Arundo donax</name>
    <name type="common">Giant reed</name>
    <name type="synonym">Donax arundinaceus</name>
    <dbReference type="NCBI Taxonomy" id="35708"/>
    <lineage>
        <taxon>Eukaryota</taxon>
        <taxon>Viridiplantae</taxon>
        <taxon>Streptophyta</taxon>
        <taxon>Embryophyta</taxon>
        <taxon>Tracheophyta</taxon>
        <taxon>Spermatophyta</taxon>
        <taxon>Magnoliopsida</taxon>
        <taxon>Liliopsida</taxon>
        <taxon>Poales</taxon>
        <taxon>Poaceae</taxon>
        <taxon>PACMAD clade</taxon>
        <taxon>Arundinoideae</taxon>
        <taxon>Arundineae</taxon>
        <taxon>Arundo</taxon>
    </lineage>
</organism>